<dbReference type="RefSeq" id="XP_040597930.1">
    <property type="nucleotide sequence ID" value="XM_040741996.1"/>
</dbReference>
<accession>A0ABM2XAY6</accession>
<keyword evidence="1" id="KW-0472">Membrane</keyword>
<protein>
    <submittedName>
        <fullName evidence="3">Uncharacterized protein LOC110343772 isoform X1</fullName>
    </submittedName>
</protein>
<evidence type="ECO:0000313" key="3">
    <source>
        <dbReference type="RefSeq" id="XP_040597930.1"/>
    </source>
</evidence>
<gene>
    <name evidence="3" type="primary">LOC110343772</name>
</gene>
<keyword evidence="1" id="KW-0812">Transmembrane</keyword>
<evidence type="ECO:0000256" key="1">
    <source>
        <dbReference type="SAM" id="Phobius"/>
    </source>
</evidence>
<keyword evidence="1" id="KW-1133">Transmembrane helix</keyword>
<keyword evidence="2" id="KW-1185">Reference proteome</keyword>
<proteinExistence type="predicted"/>
<reference evidence="3" key="1">
    <citation type="submission" date="2025-08" db="UniProtKB">
        <authorList>
            <consortium name="RefSeq"/>
        </authorList>
    </citation>
    <scope>IDENTIFICATION</scope>
    <source>
        <tissue evidence="3">Liver</tissue>
    </source>
</reference>
<organism evidence="2 3">
    <name type="scientific">Mesocricetus auratus</name>
    <name type="common">Golden hamster</name>
    <dbReference type="NCBI Taxonomy" id="10036"/>
    <lineage>
        <taxon>Eukaryota</taxon>
        <taxon>Metazoa</taxon>
        <taxon>Chordata</taxon>
        <taxon>Craniata</taxon>
        <taxon>Vertebrata</taxon>
        <taxon>Euteleostomi</taxon>
        <taxon>Mammalia</taxon>
        <taxon>Eutheria</taxon>
        <taxon>Euarchontoglires</taxon>
        <taxon>Glires</taxon>
        <taxon>Rodentia</taxon>
        <taxon>Myomorpha</taxon>
        <taxon>Muroidea</taxon>
        <taxon>Cricetidae</taxon>
        <taxon>Cricetinae</taxon>
        <taxon>Mesocricetus</taxon>
    </lineage>
</organism>
<name>A0ABM2XAY6_MESAU</name>
<sequence>MREIKKSPHKGFSNFLELGQPASITLTMTNCLPELKSKDQDEKNFRVTFQEERELTAKSLLEISEETLDFEMLRLLKTLGLLKLNRIPFPVWDVMSLGGWSRMLRTKALGIFAAHTQMIILFTVLLVESIRCGTKSLTTPSNKNYDANTSHRVFFLSCSNSLEEGTGLAQGSAAFRSPDFCFFCTAAIGECVASITSFSNCSAWKFQPSCLQPHEEKDAEKRKISHFLTKL</sequence>
<feature type="transmembrane region" description="Helical" evidence="1">
    <location>
        <begin position="108"/>
        <end position="127"/>
    </location>
</feature>
<dbReference type="GeneID" id="110343772"/>
<dbReference type="Proteomes" id="UP000886700">
    <property type="component" value="Unplaced"/>
</dbReference>
<evidence type="ECO:0000313" key="2">
    <source>
        <dbReference type="Proteomes" id="UP000886700"/>
    </source>
</evidence>